<organism evidence="2 3">
    <name type="scientific">Stephania cephalantha</name>
    <dbReference type="NCBI Taxonomy" id="152367"/>
    <lineage>
        <taxon>Eukaryota</taxon>
        <taxon>Viridiplantae</taxon>
        <taxon>Streptophyta</taxon>
        <taxon>Embryophyta</taxon>
        <taxon>Tracheophyta</taxon>
        <taxon>Spermatophyta</taxon>
        <taxon>Magnoliopsida</taxon>
        <taxon>Ranunculales</taxon>
        <taxon>Menispermaceae</taxon>
        <taxon>Menispermoideae</taxon>
        <taxon>Cissampelideae</taxon>
        <taxon>Stephania</taxon>
    </lineage>
</organism>
<protein>
    <recommendedName>
        <fullName evidence="4">Secreted protein</fullName>
    </recommendedName>
</protein>
<evidence type="ECO:0008006" key="4">
    <source>
        <dbReference type="Google" id="ProtNLM"/>
    </source>
</evidence>
<comment type="caution">
    <text evidence="2">The sequence shown here is derived from an EMBL/GenBank/DDBJ whole genome shotgun (WGS) entry which is preliminary data.</text>
</comment>
<evidence type="ECO:0000313" key="2">
    <source>
        <dbReference type="EMBL" id="KAK9095026.1"/>
    </source>
</evidence>
<reference evidence="2 3" key="1">
    <citation type="submission" date="2024-01" db="EMBL/GenBank/DDBJ databases">
        <title>Genome assemblies of Stephania.</title>
        <authorList>
            <person name="Yang L."/>
        </authorList>
    </citation>
    <scope>NUCLEOTIDE SEQUENCE [LARGE SCALE GENOMIC DNA]</scope>
    <source>
        <strain evidence="2">JXDWG</strain>
        <tissue evidence="2">Leaf</tissue>
    </source>
</reference>
<proteinExistence type="predicted"/>
<gene>
    <name evidence="2" type="ORF">Scep_026495</name>
</gene>
<sequence>MSSLLLLTCWTKSCALQTVPHYYVSSHACCALREACKIITIAHMVGTASFGRLNDEYKWNSTCFLCLPA</sequence>
<accession>A0AAP0HSL0</accession>
<evidence type="ECO:0000256" key="1">
    <source>
        <dbReference type="SAM" id="SignalP"/>
    </source>
</evidence>
<keyword evidence="1" id="KW-0732">Signal</keyword>
<dbReference type="AlphaFoldDB" id="A0AAP0HSL0"/>
<dbReference type="Proteomes" id="UP001419268">
    <property type="component" value="Unassembled WGS sequence"/>
</dbReference>
<name>A0AAP0HSL0_9MAGN</name>
<feature type="chain" id="PRO_5042960013" description="Secreted protein" evidence="1">
    <location>
        <begin position="16"/>
        <end position="69"/>
    </location>
</feature>
<keyword evidence="3" id="KW-1185">Reference proteome</keyword>
<evidence type="ECO:0000313" key="3">
    <source>
        <dbReference type="Proteomes" id="UP001419268"/>
    </source>
</evidence>
<dbReference type="EMBL" id="JBBNAG010000011">
    <property type="protein sequence ID" value="KAK9095026.1"/>
    <property type="molecule type" value="Genomic_DNA"/>
</dbReference>
<feature type="signal peptide" evidence="1">
    <location>
        <begin position="1"/>
        <end position="15"/>
    </location>
</feature>